<keyword evidence="8" id="KW-1185">Reference proteome</keyword>
<feature type="domain" description="Glucose receptor Git3-like N-terminal" evidence="6">
    <location>
        <begin position="12"/>
        <end position="194"/>
    </location>
</feature>
<dbReference type="PANTHER" id="PTHR23112:SF37">
    <property type="entry name" value="G PROTEIN-COUPLED RECEPTOR GPR1"/>
    <property type="match status" value="1"/>
</dbReference>
<dbReference type="AlphaFoldDB" id="A0A9N9KZU5"/>
<feature type="transmembrane region" description="Helical" evidence="5">
    <location>
        <begin position="316"/>
        <end position="338"/>
    </location>
</feature>
<evidence type="ECO:0000256" key="3">
    <source>
        <dbReference type="ARBA" id="ARBA00022989"/>
    </source>
</evidence>
<evidence type="ECO:0000256" key="1">
    <source>
        <dbReference type="ARBA" id="ARBA00004141"/>
    </source>
</evidence>
<proteinExistence type="predicted"/>
<feature type="transmembrane region" description="Helical" evidence="5">
    <location>
        <begin position="285"/>
        <end position="304"/>
    </location>
</feature>
<dbReference type="SUPFAM" id="SSF81321">
    <property type="entry name" value="Family A G protein-coupled receptor-like"/>
    <property type="match status" value="1"/>
</dbReference>
<protein>
    <recommendedName>
        <fullName evidence="6">Glucose receptor Git3-like N-terminal domain-containing protein</fullName>
    </recommendedName>
</protein>
<dbReference type="OrthoDB" id="100006at2759"/>
<keyword evidence="4 5" id="KW-0472">Membrane</keyword>
<dbReference type="EMBL" id="CAJVRL010000070">
    <property type="protein sequence ID" value="CAG8956514.1"/>
    <property type="molecule type" value="Genomic_DNA"/>
</dbReference>
<feature type="transmembrane region" description="Helical" evidence="5">
    <location>
        <begin position="86"/>
        <end position="108"/>
    </location>
</feature>
<keyword evidence="2 5" id="KW-0812">Transmembrane</keyword>
<evidence type="ECO:0000313" key="7">
    <source>
        <dbReference type="EMBL" id="CAG8956514.1"/>
    </source>
</evidence>
<dbReference type="InterPro" id="IPR023041">
    <property type="entry name" value="Glucose_rcpt_Git3-like_N"/>
</dbReference>
<dbReference type="GO" id="GO:0007189">
    <property type="term" value="P:adenylate cyclase-activating G protein-coupled receptor signaling pathway"/>
    <property type="evidence" value="ECO:0007669"/>
    <property type="project" value="TreeGrafter"/>
</dbReference>
<organism evidence="7 8">
    <name type="scientific">Hymenoscyphus fraxineus</name>
    <dbReference type="NCBI Taxonomy" id="746836"/>
    <lineage>
        <taxon>Eukaryota</taxon>
        <taxon>Fungi</taxon>
        <taxon>Dikarya</taxon>
        <taxon>Ascomycota</taxon>
        <taxon>Pezizomycotina</taxon>
        <taxon>Leotiomycetes</taxon>
        <taxon>Helotiales</taxon>
        <taxon>Helotiaceae</taxon>
        <taxon>Hymenoscyphus</taxon>
    </lineage>
</organism>
<comment type="caution">
    <text evidence="7">The sequence shown here is derived from an EMBL/GenBank/DDBJ whole genome shotgun (WGS) entry which is preliminary data.</text>
</comment>
<accession>A0A9N9KZU5</accession>
<evidence type="ECO:0000259" key="6">
    <source>
        <dbReference type="Pfam" id="PF11710"/>
    </source>
</evidence>
<feature type="transmembrane region" description="Helical" evidence="5">
    <location>
        <begin position="45"/>
        <end position="66"/>
    </location>
</feature>
<dbReference type="PANTHER" id="PTHR23112">
    <property type="entry name" value="G PROTEIN-COUPLED RECEPTOR 157-RELATED"/>
    <property type="match status" value="1"/>
</dbReference>
<sequence length="363" mass="40671">MASIDLAVAIPTLIGSLLSCLASGLIFCCYIFLPQIPHFRHILIINLAAADFINSFNNTVSGLWILSNGDLSVGGKCSLNGWLGQLSVQGVDFAILLIAIATVMSLLGKHGMFDTSIKSKVILTTAVWLMPVITSFTALGLKAYTPVSGNWCWISAEKPILRYGLTHVWRFIIIFVTVCLYVYLYIYFRSELKEIAALRRPSDASFATSIMDAPKEEDEEFEMRDKEMRFNSFSHDDDSVPISSSKALTNFTSYEQQYGSATHEQTLEYDRSASLVKKQREIQKVLLLNAYPIAYVILWLPGLINRLNELNGNHSRVLQIMQSSSQFVGLANAITYGYNEGIKRQMRKCWTKKSGQSNQRGMV</sequence>
<dbReference type="Gene3D" id="1.20.1070.10">
    <property type="entry name" value="Rhodopsin 7-helix transmembrane proteins"/>
    <property type="match status" value="1"/>
</dbReference>
<feature type="transmembrane region" description="Helical" evidence="5">
    <location>
        <begin position="168"/>
        <end position="188"/>
    </location>
</feature>
<evidence type="ECO:0000313" key="8">
    <source>
        <dbReference type="Proteomes" id="UP000696280"/>
    </source>
</evidence>
<keyword evidence="3 5" id="KW-1133">Transmembrane helix</keyword>
<gene>
    <name evidence="7" type="ORF">HYFRA_00003901</name>
</gene>
<evidence type="ECO:0000256" key="5">
    <source>
        <dbReference type="SAM" id="Phobius"/>
    </source>
</evidence>
<evidence type="ECO:0000256" key="4">
    <source>
        <dbReference type="ARBA" id="ARBA00023136"/>
    </source>
</evidence>
<reference evidence="7" key="1">
    <citation type="submission" date="2021-07" db="EMBL/GenBank/DDBJ databases">
        <authorList>
            <person name="Durling M."/>
        </authorList>
    </citation>
    <scope>NUCLEOTIDE SEQUENCE</scope>
</reference>
<comment type="subcellular location">
    <subcellularLocation>
        <location evidence="1">Membrane</location>
        <topology evidence="1">Multi-pass membrane protein</topology>
    </subcellularLocation>
</comment>
<evidence type="ECO:0000256" key="2">
    <source>
        <dbReference type="ARBA" id="ARBA00022692"/>
    </source>
</evidence>
<dbReference type="Pfam" id="PF11710">
    <property type="entry name" value="Git3"/>
    <property type="match status" value="1"/>
</dbReference>
<dbReference type="GO" id="GO:0005886">
    <property type="term" value="C:plasma membrane"/>
    <property type="evidence" value="ECO:0007669"/>
    <property type="project" value="TreeGrafter"/>
</dbReference>
<dbReference type="GO" id="GO:0004930">
    <property type="term" value="F:G protein-coupled receptor activity"/>
    <property type="evidence" value="ECO:0007669"/>
    <property type="project" value="TreeGrafter"/>
</dbReference>
<feature type="transmembrane region" description="Helical" evidence="5">
    <location>
        <begin position="120"/>
        <end position="141"/>
    </location>
</feature>
<name>A0A9N9KZU5_9HELO</name>
<dbReference type="Proteomes" id="UP000696280">
    <property type="component" value="Unassembled WGS sequence"/>
</dbReference>
<feature type="transmembrane region" description="Helical" evidence="5">
    <location>
        <begin position="6"/>
        <end position="33"/>
    </location>
</feature>